<keyword evidence="2" id="KW-0067">ATP-binding</keyword>
<gene>
    <name evidence="4" type="ordered locus">CPS_0188</name>
</gene>
<dbReference type="Gene3D" id="2.30.30.940">
    <property type="match status" value="1"/>
</dbReference>
<dbReference type="CDD" id="cd17933">
    <property type="entry name" value="DEXSc_RecD-like"/>
    <property type="match status" value="1"/>
</dbReference>
<dbReference type="CDD" id="cd18809">
    <property type="entry name" value="SF1_C_RecD"/>
    <property type="match status" value="1"/>
</dbReference>
<accession>Q48AF7</accession>
<dbReference type="AlphaFoldDB" id="Q48AF7"/>
<evidence type="ECO:0000259" key="3">
    <source>
        <dbReference type="Pfam" id="PF13538"/>
    </source>
</evidence>
<dbReference type="GO" id="GO:0005524">
    <property type="term" value="F:ATP binding"/>
    <property type="evidence" value="ECO:0007669"/>
    <property type="project" value="UniProtKB-KW"/>
</dbReference>
<dbReference type="Proteomes" id="UP000000547">
    <property type="component" value="Chromosome"/>
</dbReference>
<organism evidence="4 5">
    <name type="scientific">Colwellia psychrerythraea (strain 34H / ATCC BAA-681)</name>
    <name type="common">Vibrio psychroerythus</name>
    <dbReference type="NCBI Taxonomy" id="167879"/>
    <lineage>
        <taxon>Bacteria</taxon>
        <taxon>Pseudomonadati</taxon>
        <taxon>Pseudomonadota</taxon>
        <taxon>Gammaproteobacteria</taxon>
        <taxon>Alteromonadales</taxon>
        <taxon>Colwelliaceae</taxon>
        <taxon>Colwellia</taxon>
    </lineage>
</organism>
<dbReference type="STRING" id="167879.CPS_0188"/>
<dbReference type="Gene3D" id="3.40.50.300">
    <property type="entry name" value="P-loop containing nucleotide triphosphate hydrolases"/>
    <property type="match status" value="2"/>
</dbReference>
<reference evidence="4" key="1">
    <citation type="journal article" date="2005" name="Proc. Natl. Acad. Sci. U.S.A.">
        <title>The psychrophilic lifestyle as revealed by the genome sequence of Colwellia psychrerythraea 34H through genomic and proteomic analyses.</title>
        <authorList>
            <person name="Methe B.A."/>
            <person name="Nelson K.E."/>
            <person name="Deming J.W."/>
            <person name="Momen B."/>
            <person name="Melamud E."/>
            <person name="Zhang X."/>
            <person name="Moult J."/>
            <person name="Madupu R."/>
            <person name="Nelson W.C."/>
            <person name="Dodson R.J."/>
            <person name="Brinkac L.M."/>
            <person name="Daugherty S.C."/>
            <person name="Durkin A.S."/>
            <person name="DeBoy R.T."/>
            <person name="Kolonay J.F."/>
            <person name="Sullivan S.A."/>
            <person name="Zhou L."/>
            <person name="Davidsen T.M."/>
            <person name="Wu M."/>
            <person name="Huston A.L."/>
            <person name="Lewis M."/>
            <person name="Weaver B."/>
            <person name="Weidman J.F."/>
            <person name="Khouri H."/>
            <person name="Utterback T.R."/>
            <person name="Feldblyum T.V."/>
            <person name="Fraser C.M."/>
        </authorList>
    </citation>
    <scope>NUCLEOTIDE SEQUENCE [LARGE SCALE GENOMIC DNA]</scope>
    <source>
        <strain evidence="4">34H</strain>
    </source>
</reference>
<evidence type="ECO:0000313" key="5">
    <source>
        <dbReference type="Proteomes" id="UP000000547"/>
    </source>
</evidence>
<proteinExistence type="predicted"/>
<feature type="domain" description="UvrD-like helicase C-terminal" evidence="3">
    <location>
        <begin position="710"/>
        <end position="754"/>
    </location>
</feature>
<dbReference type="HOGENOM" id="CLU_007524_0_3_6"/>
<keyword evidence="4" id="KW-0378">Hydrolase</keyword>
<dbReference type="InterPro" id="IPR027417">
    <property type="entry name" value="P-loop_NTPase"/>
</dbReference>
<dbReference type="PANTHER" id="PTHR43788:SF6">
    <property type="entry name" value="DNA HELICASE B"/>
    <property type="match status" value="1"/>
</dbReference>
<evidence type="ECO:0000313" key="4">
    <source>
        <dbReference type="EMBL" id="AAZ26895.1"/>
    </source>
</evidence>
<dbReference type="SUPFAM" id="SSF52540">
    <property type="entry name" value="P-loop containing nucleoside triphosphate hydrolases"/>
    <property type="match status" value="2"/>
</dbReference>
<name>Q48AF7_COLP3</name>
<dbReference type="InterPro" id="IPR050534">
    <property type="entry name" value="Coronavir_polyprotein_1ab"/>
</dbReference>
<keyword evidence="4" id="KW-0347">Helicase</keyword>
<evidence type="ECO:0000256" key="1">
    <source>
        <dbReference type="ARBA" id="ARBA00022741"/>
    </source>
</evidence>
<keyword evidence="1" id="KW-0547">Nucleotide-binding</keyword>
<dbReference type="KEGG" id="cps:CPS_0188"/>
<dbReference type="Pfam" id="PF13604">
    <property type="entry name" value="AAA_30"/>
    <property type="match status" value="1"/>
</dbReference>
<protein>
    <submittedName>
        <fullName evidence="4">Putative helicase</fullName>
    </submittedName>
</protein>
<dbReference type="RefSeq" id="WP_011041063.1">
    <property type="nucleotide sequence ID" value="NC_003910.7"/>
</dbReference>
<dbReference type="PANTHER" id="PTHR43788">
    <property type="entry name" value="DNA2/NAM7 HELICASE FAMILY MEMBER"/>
    <property type="match status" value="1"/>
</dbReference>
<sequence length="788" mass="87814">MNAIPNVTIRVTKVLATYNSGKMRFSGVPVCPNTHQKLSKRDFYLITATPEQAVFEPEIGQVWKINGEAYTEEKPSYKKHGVDLFHEIRRAKQCVCVLPKTEDAFIAFIKEIAAFKGVGAKWAKKLWTEFKLETLKHMEHRRAATLETVVTPNIAKSLINGYSKYRNLKYATWLTSKEIPIKIQKMIFEFQPISNEIRIHQSGYKYAIDPRTIIEENPYILASSFSMGFFDVDKLVRRKFEPNILSEDPRRMIAAVSEAIRLCVKGDYETGGHTTVPYKKLLKALTEILQETEQLASIDKSYTKPLFTMEELAITALQAHQKDAYVIYPDGQYQLTPTYLMENVIALRMLNMKSQIVTFGEEESEACKKAFDLSPFPLLSKQKEAVFTAIESSISAIIGGAGTGKTTVLHAVLTAFEALGYVSDASLCPDKTTTNHNIKTMALSCRAAKRMRDCINKSSDGSRRERQISATSIAQFIHQTVIEDAEGKYLVVIDEASMLDVATMYNIITNIHPNVRILLVGDHYQLPPIGGGNVLADVVNSGVIPTVELDIVKRQKGNSGIPEYSKFVREGTVPPKLSSGAVYFHEVESDFIADKCASLFALSPLDSMVVGSTNAVVKEVNKFCQDEVNPDGERYAEGKHSDFIKIVLGGLRQGDSVLFKENISLDVTNGSLGKLVSVECKKDTFGLVVMDDDDIEVRLEEEIMPALMLGYSMTVHKAQGSQFPIVIIALAGGYIDRSWLYTAITRAECELHIVSTKKKLLTAINKPPSALGRRTRLKMLLQEGADQI</sequence>
<dbReference type="GO" id="GO:0003678">
    <property type="term" value="F:DNA helicase activity"/>
    <property type="evidence" value="ECO:0007669"/>
    <property type="project" value="UniProtKB-ARBA"/>
</dbReference>
<dbReference type="EMBL" id="CP000083">
    <property type="protein sequence ID" value="AAZ26895.1"/>
    <property type="molecule type" value="Genomic_DNA"/>
</dbReference>
<dbReference type="InterPro" id="IPR027785">
    <property type="entry name" value="UvrD-like_helicase_C"/>
</dbReference>
<dbReference type="Pfam" id="PF13538">
    <property type="entry name" value="UvrD_C_2"/>
    <property type="match status" value="1"/>
</dbReference>
<evidence type="ECO:0000256" key="2">
    <source>
        <dbReference type="ARBA" id="ARBA00022840"/>
    </source>
</evidence>